<dbReference type="SMART" id="SM01321">
    <property type="entry name" value="Y1_Tnp"/>
    <property type="match status" value="1"/>
</dbReference>
<evidence type="ECO:0000313" key="3">
    <source>
        <dbReference type="Proteomes" id="UP001329915"/>
    </source>
</evidence>
<dbReference type="PANTHER" id="PTHR34322">
    <property type="entry name" value="TRANSPOSASE, Y1_TNP DOMAIN-CONTAINING"/>
    <property type="match status" value="1"/>
</dbReference>
<accession>A0AAU0US69</accession>
<organism evidence="2 3">
    <name type="scientific">Metallumcola ferriviriculae</name>
    <dbReference type="NCBI Taxonomy" id="3039180"/>
    <lineage>
        <taxon>Bacteria</taxon>
        <taxon>Bacillati</taxon>
        <taxon>Bacillota</taxon>
        <taxon>Clostridia</taxon>
        <taxon>Neomoorellales</taxon>
        <taxon>Desulfitibacteraceae</taxon>
        <taxon>Metallumcola</taxon>
    </lineage>
</organism>
<keyword evidence="3" id="KW-1185">Reference proteome</keyword>
<dbReference type="SUPFAM" id="SSF48295">
    <property type="entry name" value="TrpR-like"/>
    <property type="match status" value="1"/>
</dbReference>
<evidence type="ECO:0000259" key="1">
    <source>
        <dbReference type="SMART" id="SM01321"/>
    </source>
</evidence>
<dbReference type="EMBL" id="CP121694">
    <property type="protein sequence ID" value="WRO23382.1"/>
    <property type="molecule type" value="Genomic_DNA"/>
</dbReference>
<dbReference type="AlphaFoldDB" id="A0AAU0US69"/>
<gene>
    <name evidence="2" type="ORF">MFMK1_003241</name>
</gene>
<dbReference type="KEGG" id="dbc:MFMK1_003241"/>
<evidence type="ECO:0000313" key="2">
    <source>
        <dbReference type="EMBL" id="WRO23382.1"/>
    </source>
</evidence>
<dbReference type="Gene3D" id="1.10.1750.10">
    <property type="match status" value="1"/>
</dbReference>
<dbReference type="RefSeq" id="WP_366922768.1">
    <property type="nucleotide sequence ID" value="NZ_CP121694.1"/>
</dbReference>
<protein>
    <submittedName>
        <fullName evidence="2">Transposase</fullName>
    </submittedName>
</protein>
<dbReference type="InterPro" id="IPR002686">
    <property type="entry name" value="Transposase_17"/>
</dbReference>
<feature type="domain" description="Transposase IS200-like" evidence="1">
    <location>
        <begin position="2"/>
        <end position="107"/>
    </location>
</feature>
<dbReference type="InterPro" id="IPR036515">
    <property type="entry name" value="Transposase_17_sf"/>
</dbReference>
<dbReference type="PANTHER" id="PTHR34322:SF2">
    <property type="entry name" value="TRANSPOSASE IS200-LIKE DOMAIN-CONTAINING PROTEIN"/>
    <property type="match status" value="1"/>
</dbReference>
<dbReference type="Gene3D" id="3.30.70.1290">
    <property type="entry name" value="Transposase IS200-like"/>
    <property type="match status" value="1"/>
</dbReference>
<sequence length="283" mass="33528">MVRGNNGQKIFAAEFHKREYITRLSKYKEQFFFKLFAYCIMDNHAHLLIQVNNTPLSEIMQRIQQVYTQWFNRRYGRTGHVFQQRYKALLCNKENYLLQLIKYIHYNPAKANICKGINYKWSSHSNYIGVINDGVADTDEILRMFSENRKQAVKEYLQFMEQKSEEISLRDFRESEPEEKIPSQSGRGIQFGRISIDEVIEKVCFQEKVSINEIIRKTRIQKVSDIRKAIVLLSERHCDVTNTLLAQKLNLPLSMISKIKSGVSKRTDYVQEIIHRFQERISE</sequence>
<dbReference type="Pfam" id="PF01797">
    <property type="entry name" value="Y1_Tnp"/>
    <property type="match status" value="1"/>
</dbReference>
<proteinExistence type="predicted"/>
<dbReference type="GO" id="GO:0043565">
    <property type="term" value="F:sequence-specific DNA binding"/>
    <property type="evidence" value="ECO:0007669"/>
    <property type="project" value="InterPro"/>
</dbReference>
<dbReference type="GO" id="GO:0004803">
    <property type="term" value="F:transposase activity"/>
    <property type="evidence" value="ECO:0007669"/>
    <property type="project" value="InterPro"/>
</dbReference>
<dbReference type="SUPFAM" id="SSF143422">
    <property type="entry name" value="Transposase IS200-like"/>
    <property type="match status" value="1"/>
</dbReference>
<dbReference type="GO" id="GO:0006313">
    <property type="term" value="P:DNA transposition"/>
    <property type="evidence" value="ECO:0007669"/>
    <property type="project" value="InterPro"/>
</dbReference>
<dbReference type="Proteomes" id="UP001329915">
    <property type="component" value="Chromosome"/>
</dbReference>
<reference evidence="2 3" key="1">
    <citation type="submission" date="2023-04" db="EMBL/GenBank/DDBJ databases">
        <authorList>
            <person name="Hsu D."/>
        </authorList>
    </citation>
    <scope>NUCLEOTIDE SEQUENCE [LARGE SCALE GENOMIC DNA]</scope>
    <source>
        <strain evidence="2 3">MK1</strain>
    </source>
</reference>
<name>A0AAU0US69_9FIRM</name>
<dbReference type="InterPro" id="IPR010921">
    <property type="entry name" value="Trp_repressor/repl_initiator"/>
</dbReference>